<feature type="region of interest" description="Disordered" evidence="1">
    <location>
        <begin position="38"/>
        <end position="72"/>
    </location>
</feature>
<dbReference type="InterPro" id="IPR038095">
    <property type="entry name" value="Costars_sf"/>
</dbReference>
<proteinExistence type="predicted"/>
<organism evidence="3 4">
    <name type="scientific">Ranitomeya imitator</name>
    <name type="common">mimic poison frog</name>
    <dbReference type="NCBI Taxonomy" id="111125"/>
    <lineage>
        <taxon>Eukaryota</taxon>
        <taxon>Metazoa</taxon>
        <taxon>Chordata</taxon>
        <taxon>Craniata</taxon>
        <taxon>Vertebrata</taxon>
        <taxon>Euteleostomi</taxon>
        <taxon>Amphibia</taxon>
        <taxon>Batrachia</taxon>
        <taxon>Anura</taxon>
        <taxon>Neobatrachia</taxon>
        <taxon>Hyloidea</taxon>
        <taxon>Dendrobatidae</taxon>
        <taxon>Dendrobatinae</taxon>
        <taxon>Ranitomeya</taxon>
    </lineage>
</organism>
<accession>A0ABN9L3M9</accession>
<dbReference type="EMBL" id="CAUEEQ010008485">
    <property type="protein sequence ID" value="CAJ0932421.1"/>
    <property type="molecule type" value="Genomic_DNA"/>
</dbReference>
<dbReference type="PANTHER" id="PTHR22739:SF22">
    <property type="entry name" value="COSTARS DOMAIN-CONTAINING PROTEIN"/>
    <property type="match status" value="1"/>
</dbReference>
<dbReference type="Pfam" id="PF14705">
    <property type="entry name" value="Costars"/>
    <property type="match status" value="1"/>
</dbReference>
<dbReference type="PANTHER" id="PTHR22739">
    <property type="entry name" value="STRIATED MUSCLE ACTIVATOR OF RHO-DEPENDENT SIGNALING-RELATED"/>
    <property type="match status" value="1"/>
</dbReference>
<dbReference type="Proteomes" id="UP001176940">
    <property type="component" value="Unassembled WGS sequence"/>
</dbReference>
<reference evidence="3" key="1">
    <citation type="submission" date="2023-07" db="EMBL/GenBank/DDBJ databases">
        <authorList>
            <person name="Stuckert A."/>
        </authorList>
    </citation>
    <scope>NUCLEOTIDE SEQUENCE</scope>
</reference>
<evidence type="ECO:0000313" key="3">
    <source>
        <dbReference type="EMBL" id="CAJ0932421.1"/>
    </source>
</evidence>
<feature type="domain" description="Costars" evidence="2">
    <location>
        <begin position="79"/>
        <end position="155"/>
    </location>
</feature>
<evidence type="ECO:0000259" key="2">
    <source>
        <dbReference type="SMART" id="SM01283"/>
    </source>
</evidence>
<dbReference type="InterPro" id="IPR027817">
    <property type="entry name" value="Costars_dom"/>
</dbReference>
<dbReference type="InterPro" id="IPR026111">
    <property type="entry name" value="Abra"/>
</dbReference>
<gene>
    <name evidence="3" type="ORF">RIMI_LOCUS5068586</name>
</gene>
<feature type="compositionally biased region" description="Polar residues" evidence="1">
    <location>
        <begin position="38"/>
        <end position="48"/>
    </location>
</feature>
<name>A0ABN9L3M9_9NEOB</name>
<sequence>MMGEYGQKSRIEESQVHSSVSDLKKAWQTWAKEHVDYQRQNPFSNAIQPGTVRPDTQDPEYGKPKAGTPTAQRGIDAHQHLGKELEELCLVIRSTGVTADDGLTRVTFGTLFDSYVTISNKLVGVLLRARKHGLLHFEGEMLWQGRDDHVVITLLE</sequence>
<evidence type="ECO:0000313" key="4">
    <source>
        <dbReference type="Proteomes" id="UP001176940"/>
    </source>
</evidence>
<protein>
    <recommendedName>
        <fullName evidence="2">Costars domain-containing protein</fullName>
    </recommendedName>
</protein>
<dbReference type="Gene3D" id="1.10.10.1540">
    <property type="entry name" value="Costar domain"/>
    <property type="match status" value="1"/>
</dbReference>
<comment type="caution">
    <text evidence="3">The sequence shown here is derived from an EMBL/GenBank/DDBJ whole genome shotgun (WGS) entry which is preliminary data.</text>
</comment>
<evidence type="ECO:0000256" key="1">
    <source>
        <dbReference type="SAM" id="MobiDB-lite"/>
    </source>
</evidence>
<dbReference type="SMART" id="SM01283">
    <property type="entry name" value="Costars"/>
    <property type="match status" value="1"/>
</dbReference>
<keyword evidence="4" id="KW-1185">Reference proteome</keyword>